<gene>
    <name evidence="2" type="ORF">UFOPK1811_00241</name>
    <name evidence="3" type="ORF">UFOPK2659_00558</name>
</gene>
<organism evidence="2">
    <name type="scientific">freshwater metagenome</name>
    <dbReference type="NCBI Taxonomy" id="449393"/>
    <lineage>
        <taxon>unclassified sequences</taxon>
        <taxon>metagenomes</taxon>
        <taxon>ecological metagenomes</taxon>
    </lineage>
</organism>
<feature type="compositionally biased region" description="Polar residues" evidence="1">
    <location>
        <begin position="19"/>
        <end position="39"/>
    </location>
</feature>
<sequence length="79" mass="8005">MAPNSAMLSPAKSLVTAPTAKTSHQPASLPKRTTCSTTPAVSATGSVFAIAKTAVYPPRAAARVPVKTVSASSRPGSRR</sequence>
<evidence type="ECO:0000313" key="3">
    <source>
        <dbReference type="EMBL" id="CAB4719682.1"/>
    </source>
</evidence>
<evidence type="ECO:0000256" key="1">
    <source>
        <dbReference type="SAM" id="MobiDB-lite"/>
    </source>
</evidence>
<dbReference type="AlphaFoldDB" id="A0A6J6G5Y3"/>
<accession>A0A6J6G5Y3</accession>
<dbReference type="EMBL" id="CAEZUJ010000005">
    <property type="protein sequence ID" value="CAB4592238.1"/>
    <property type="molecule type" value="Genomic_DNA"/>
</dbReference>
<feature type="region of interest" description="Disordered" evidence="1">
    <location>
        <begin position="1"/>
        <end position="39"/>
    </location>
</feature>
<protein>
    <submittedName>
        <fullName evidence="2">Unannotated protein</fullName>
    </submittedName>
</protein>
<proteinExistence type="predicted"/>
<evidence type="ECO:0000313" key="2">
    <source>
        <dbReference type="EMBL" id="CAB4592238.1"/>
    </source>
</evidence>
<name>A0A6J6G5Y3_9ZZZZ</name>
<reference evidence="2" key="1">
    <citation type="submission" date="2020-05" db="EMBL/GenBank/DDBJ databases">
        <authorList>
            <person name="Chiriac C."/>
            <person name="Salcher M."/>
            <person name="Ghai R."/>
            <person name="Kavagutti S V."/>
        </authorList>
    </citation>
    <scope>NUCLEOTIDE SEQUENCE</scope>
</reference>
<dbReference type="EMBL" id="CAEZYJ010000063">
    <property type="protein sequence ID" value="CAB4719682.1"/>
    <property type="molecule type" value="Genomic_DNA"/>
</dbReference>